<proteinExistence type="predicted"/>
<evidence type="ECO:0000313" key="1">
    <source>
        <dbReference type="EMBL" id="GAD52146.1"/>
    </source>
</evidence>
<name>U2YED8_9EURY</name>
<sequence>MAEGNGESTRSGYCPRCDAERTIRVTVPWQDDICTECYNSVPSES</sequence>
<organism evidence="1 2">
    <name type="scientific">Halarchaeum acidiphilum MH1-52-1</name>
    <dbReference type="NCBI Taxonomy" id="1261545"/>
    <lineage>
        <taxon>Archaea</taxon>
        <taxon>Methanobacteriati</taxon>
        <taxon>Methanobacteriota</taxon>
        <taxon>Stenosarchaea group</taxon>
        <taxon>Halobacteria</taxon>
        <taxon>Halobacteriales</taxon>
        <taxon>Halobacteriaceae</taxon>
    </lineage>
</organism>
<dbReference type="EMBL" id="BATA01000016">
    <property type="protein sequence ID" value="GAD52146.1"/>
    <property type="molecule type" value="Genomic_DNA"/>
</dbReference>
<dbReference type="AlphaFoldDB" id="U2YED8"/>
<evidence type="ECO:0008006" key="3">
    <source>
        <dbReference type="Google" id="ProtNLM"/>
    </source>
</evidence>
<reference evidence="1 2" key="1">
    <citation type="submission" date="2013-09" db="EMBL/GenBank/DDBJ databases">
        <title>Whole genome sequencing of Halarchaeum acidiphilum strain MH1-52-1.</title>
        <authorList>
            <person name="Shimane Y."/>
            <person name="Minegishi H."/>
            <person name="Nishi S."/>
            <person name="Echigo A."/>
            <person name="Shuto A."/>
            <person name="Konishi M."/>
            <person name="Ito T."/>
            <person name="Ohkuma M."/>
            <person name="Ohta Y."/>
            <person name="Nagano Y."/>
            <person name="Tsubouchi T."/>
            <person name="Mori K."/>
            <person name="Usui K."/>
            <person name="Kamekura M."/>
            <person name="Usami R."/>
            <person name="Takaki Y."/>
            <person name="Hatada Y."/>
        </authorList>
    </citation>
    <scope>NUCLEOTIDE SEQUENCE [LARGE SCALE GENOMIC DNA]</scope>
    <source>
        <strain evidence="1 2">JCM 16109</strain>
    </source>
</reference>
<keyword evidence="2" id="KW-1185">Reference proteome</keyword>
<evidence type="ECO:0000313" key="2">
    <source>
        <dbReference type="Proteomes" id="UP000016986"/>
    </source>
</evidence>
<gene>
    <name evidence="1" type="ORF">MBEHAL_0906</name>
</gene>
<comment type="caution">
    <text evidence="1">The sequence shown here is derived from an EMBL/GenBank/DDBJ whole genome shotgun (WGS) entry which is preliminary data.</text>
</comment>
<accession>U2YED8</accession>
<protein>
    <recommendedName>
        <fullName evidence="3">Small CPxCG-related zinc finger protein</fullName>
    </recommendedName>
</protein>
<dbReference type="Proteomes" id="UP000016986">
    <property type="component" value="Unassembled WGS sequence"/>
</dbReference>